<protein>
    <submittedName>
        <fullName evidence="5">ABC transporter</fullName>
    </submittedName>
</protein>
<evidence type="ECO:0000256" key="1">
    <source>
        <dbReference type="ARBA" id="ARBA00022448"/>
    </source>
</evidence>
<reference evidence="5 6" key="1">
    <citation type="journal article" date="2015" name="Genome Announc.">
        <title>Complete Genome Sequence of Sedimenticola thiotaurini Strain SIP-G1, a Polyphosphate- and Polyhydroxyalkanoate-Accumulating Sulfur-Oxidizing Gammaproteobacterium Isolated from Salt Marsh Sediments.</title>
        <authorList>
            <person name="Flood B.E."/>
            <person name="Jones D.S."/>
            <person name="Bailey J.V."/>
        </authorList>
    </citation>
    <scope>NUCLEOTIDE SEQUENCE [LARGE SCALE GENOMIC DNA]</scope>
    <source>
        <strain evidence="5 6">SIP-G1</strain>
    </source>
</reference>
<sequence length="295" mass="32711">MIEFQNVVKKFRRNEVLKGVNLTIERGHRVALVGSNGAGKTTLIRCLLGEYTCEGSVMVDSLTPRENRRAVLSKVGFVPQLPPPLKMPVGQLIRFAASVCDSHPQRMADVAVRLGLDTDQFKYQPFVKLSGGQKQKLLIAIALGRDSELLVMDEPAANLDPEARHIFFGLLAEKKDEAAMIISSHRLDEVATLVNRVIELDQGQVVLDDRVADLVELSSRLSCRVRLIRPEAPFAKAIQEWGFTGSDDGREWNGFVAGPDRLRFLGVLSRYAALLAGIDMREAEARQDHEAVLND</sequence>
<dbReference type="PROSITE" id="PS00211">
    <property type="entry name" value="ABC_TRANSPORTER_1"/>
    <property type="match status" value="1"/>
</dbReference>
<dbReference type="Pfam" id="PF00005">
    <property type="entry name" value="ABC_tran"/>
    <property type="match status" value="1"/>
</dbReference>
<proteinExistence type="predicted"/>
<gene>
    <name evidence="5" type="ORF">AAY24_11225</name>
</gene>
<keyword evidence="1" id="KW-0813">Transport</keyword>
<dbReference type="OrthoDB" id="9806726at2"/>
<evidence type="ECO:0000256" key="2">
    <source>
        <dbReference type="ARBA" id="ARBA00022741"/>
    </source>
</evidence>
<dbReference type="GO" id="GO:0016887">
    <property type="term" value="F:ATP hydrolysis activity"/>
    <property type="evidence" value="ECO:0007669"/>
    <property type="project" value="InterPro"/>
</dbReference>
<keyword evidence="2" id="KW-0547">Nucleotide-binding</keyword>
<keyword evidence="3" id="KW-0067">ATP-binding</keyword>
<dbReference type="SMART" id="SM00382">
    <property type="entry name" value="AAA"/>
    <property type="match status" value="1"/>
</dbReference>
<dbReference type="Proteomes" id="UP000034410">
    <property type="component" value="Chromosome"/>
</dbReference>
<name>A0A0F7JZQ4_9GAMM</name>
<feature type="domain" description="ABC transporter" evidence="4">
    <location>
        <begin position="2"/>
        <end position="227"/>
    </location>
</feature>
<dbReference type="PATRIC" id="fig|1543721.4.peg.2325"/>
<dbReference type="InterPro" id="IPR017871">
    <property type="entry name" value="ABC_transporter-like_CS"/>
</dbReference>
<keyword evidence="6" id="KW-1185">Reference proteome</keyword>
<dbReference type="InterPro" id="IPR003439">
    <property type="entry name" value="ABC_transporter-like_ATP-bd"/>
</dbReference>
<dbReference type="InterPro" id="IPR027417">
    <property type="entry name" value="P-loop_NTPase"/>
</dbReference>
<dbReference type="PANTHER" id="PTHR42939">
    <property type="entry name" value="ABC TRANSPORTER ATP-BINDING PROTEIN ALBC-RELATED"/>
    <property type="match status" value="1"/>
</dbReference>
<accession>A0A0F7JZQ4</accession>
<evidence type="ECO:0000259" key="4">
    <source>
        <dbReference type="PROSITE" id="PS50893"/>
    </source>
</evidence>
<organism evidence="5 6">
    <name type="scientific">Sedimenticola thiotaurini</name>
    <dbReference type="NCBI Taxonomy" id="1543721"/>
    <lineage>
        <taxon>Bacteria</taxon>
        <taxon>Pseudomonadati</taxon>
        <taxon>Pseudomonadota</taxon>
        <taxon>Gammaproteobacteria</taxon>
        <taxon>Chromatiales</taxon>
        <taxon>Sedimenticolaceae</taxon>
        <taxon>Sedimenticola</taxon>
    </lineage>
</organism>
<dbReference type="RefSeq" id="WP_046859754.1">
    <property type="nucleotide sequence ID" value="NZ_CP011412.1"/>
</dbReference>
<evidence type="ECO:0000256" key="3">
    <source>
        <dbReference type="ARBA" id="ARBA00022840"/>
    </source>
</evidence>
<dbReference type="InterPro" id="IPR051782">
    <property type="entry name" value="ABC_Transporter_VariousFunc"/>
</dbReference>
<dbReference type="EMBL" id="CP011412">
    <property type="protein sequence ID" value="AKH20824.1"/>
    <property type="molecule type" value="Genomic_DNA"/>
</dbReference>
<evidence type="ECO:0000313" key="6">
    <source>
        <dbReference type="Proteomes" id="UP000034410"/>
    </source>
</evidence>
<dbReference type="GO" id="GO:0005524">
    <property type="term" value="F:ATP binding"/>
    <property type="evidence" value="ECO:0007669"/>
    <property type="project" value="UniProtKB-KW"/>
</dbReference>
<dbReference type="PANTHER" id="PTHR42939:SF1">
    <property type="entry name" value="ABC TRANSPORTER ATP-BINDING PROTEIN ALBC-RELATED"/>
    <property type="match status" value="1"/>
</dbReference>
<dbReference type="AlphaFoldDB" id="A0A0F7JZQ4"/>
<dbReference type="CDD" id="cd03230">
    <property type="entry name" value="ABC_DR_subfamily_A"/>
    <property type="match status" value="1"/>
</dbReference>
<dbReference type="InterPro" id="IPR003593">
    <property type="entry name" value="AAA+_ATPase"/>
</dbReference>
<evidence type="ECO:0000313" key="5">
    <source>
        <dbReference type="EMBL" id="AKH20824.1"/>
    </source>
</evidence>
<dbReference type="SUPFAM" id="SSF52540">
    <property type="entry name" value="P-loop containing nucleoside triphosphate hydrolases"/>
    <property type="match status" value="1"/>
</dbReference>
<dbReference type="PROSITE" id="PS50893">
    <property type="entry name" value="ABC_TRANSPORTER_2"/>
    <property type="match status" value="1"/>
</dbReference>
<dbReference type="KEGG" id="seds:AAY24_11225"/>
<dbReference type="Gene3D" id="3.40.50.300">
    <property type="entry name" value="P-loop containing nucleotide triphosphate hydrolases"/>
    <property type="match status" value="1"/>
</dbReference>